<dbReference type="Gene3D" id="3.30.200.20">
    <property type="entry name" value="Phosphorylase Kinase, domain 1"/>
    <property type="match status" value="1"/>
</dbReference>
<keyword evidence="2" id="KW-1185">Reference proteome</keyword>
<evidence type="ECO:0008006" key="3">
    <source>
        <dbReference type="Google" id="ProtNLM"/>
    </source>
</evidence>
<sequence length="59" mass="7115">MDIKEQYLQSIYHWYPEFMVQNVELVAHGQNNDILIINDEFIFRFPSRSDLTHCYTSTC</sequence>
<gene>
    <name evidence="1" type="ORF">KDK_65700</name>
</gene>
<evidence type="ECO:0000313" key="2">
    <source>
        <dbReference type="Proteomes" id="UP000287188"/>
    </source>
</evidence>
<proteinExistence type="predicted"/>
<dbReference type="AlphaFoldDB" id="A0A402AUH1"/>
<dbReference type="Proteomes" id="UP000287188">
    <property type="component" value="Unassembled WGS sequence"/>
</dbReference>
<dbReference type="EMBL" id="BIFS01000002">
    <property type="protein sequence ID" value="GCE22770.1"/>
    <property type="molecule type" value="Genomic_DNA"/>
</dbReference>
<protein>
    <recommendedName>
        <fullName evidence="3">Aminoglycoside phosphotransferase domain-containing protein</fullName>
    </recommendedName>
</protein>
<comment type="caution">
    <text evidence="1">The sequence shown here is derived from an EMBL/GenBank/DDBJ whole genome shotgun (WGS) entry which is preliminary data.</text>
</comment>
<reference evidence="2" key="1">
    <citation type="submission" date="2018-12" db="EMBL/GenBank/DDBJ databases">
        <title>Tengunoibacter tsumagoiensis gen. nov., sp. nov., Dictyobacter kobayashii sp. nov., D. alpinus sp. nov., and D. joshuensis sp. nov. and description of Dictyobacteraceae fam. nov. within the order Ktedonobacterales isolated from Tengu-no-mugimeshi.</title>
        <authorList>
            <person name="Wang C.M."/>
            <person name="Zheng Y."/>
            <person name="Sakai Y."/>
            <person name="Toyoda A."/>
            <person name="Minakuchi Y."/>
            <person name="Abe K."/>
            <person name="Yokota A."/>
            <person name="Yabe S."/>
        </authorList>
    </citation>
    <scope>NUCLEOTIDE SEQUENCE [LARGE SCALE GENOMIC DNA]</scope>
    <source>
        <strain evidence="2">Uno11</strain>
    </source>
</reference>
<name>A0A402AUH1_9CHLR</name>
<evidence type="ECO:0000313" key="1">
    <source>
        <dbReference type="EMBL" id="GCE22770.1"/>
    </source>
</evidence>
<accession>A0A402AUH1</accession>
<organism evidence="1 2">
    <name type="scientific">Dictyobacter kobayashii</name>
    <dbReference type="NCBI Taxonomy" id="2014872"/>
    <lineage>
        <taxon>Bacteria</taxon>
        <taxon>Bacillati</taxon>
        <taxon>Chloroflexota</taxon>
        <taxon>Ktedonobacteria</taxon>
        <taxon>Ktedonobacterales</taxon>
        <taxon>Dictyobacteraceae</taxon>
        <taxon>Dictyobacter</taxon>
    </lineage>
</organism>